<dbReference type="Proteomes" id="UP000269396">
    <property type="component" value="Unassembled WGS sequence"/>
</dbReference>
<dbReference type="AlphaFoldDB" id="A0A183PEZ2"/>
<dbReference type="EMBL" id="UZAL01032956">
    <property type="protein sequence ID" value="VDP62244.1"/>
    <property type="molecule type" value="Genomic_DNA"/>
</dbReference>
<accession>A0A183PEZ2</accession>
<gene>
    <name evidence="1" type="ORF">SMTD_LOCUS12928</name>
</gene>
<evidence type="ECO:0000313" key="2">
    <source>
        <dbReference type="Proteomes" id="UP000269396"/>
    </source>
</evidence>
<protein>
    <submittedName>
        <fullName evidence="1">Uncharacterized protein</fullName>
    </submittedName>
</protein>
<sequence length="41" mass="4827">MIIINNFFSGDFSYSWHHTDNCSNNNANEDRHANTNNNHFL</sequence>
<keyword evidence="2" id="KW-1185">Reference proteome</keyword>
<reference evidence="1 2" key="1">
    <citation type="submission" date="2018-11" db="EMBL/GenBank/DDBJ databases">
        <authorList>
            <consortium name="Pathogen Informatics"/>
        </authorList>
    </citation>
    <scope>NUCLEOTIDE SEQUENCE [LARGE SCALE GENOMIC DNA]</scope>
    <source>
        <strain>Denwood</strain>
        <strain evidence="2">Zambia</strain>
    </source>
</reference>
<organism evidence="1 2">
    <name type="scientific">Schistosoma mattheei</name>
    <dbReference type="NCBI Taxonomy" id="31246"/>
    <lineage>
        <taxon>Eukaryota</taxon>
        <taxon>Metazoa</taxon>
        <taxon>Spiralia</taxon>
        <taxon>Lophotrochozoa</taxon>
        <taxon>Platyhelminthes</taxon>
        <taxon>Trematoda</taxon>
        <taxon>Digenea</taxon>
        <taxon>Strigeidida</taxon>
        <taxon>Schistosomatoidea</taxon>
        <taxon>Schistosomatidae</taxon>
        <taxon>Schistosoma</taxon>
    </lineage>
</organism>
<name>A0A183PEZ2_9TREM</name>
<proteinExistence type="predicted"/>
<evidence type="ECO:0000313" key="1">
    <source>
        <dbReference type="EMBL" id="VDP62244.1"/>
    </source>
</evidence>